<proteinExistence type="inferred from homology"/>
<dbReference type="GO" id="GO:0004096">
    <property type="term" value="F:catalase activity"/>
    <property type="evidence" value="ECO:0007669"/>
    <property type="project" value="InterPro"/>
</dbReference>
<dbReference type="GO" id="GO:0005737">
    <property type="term" value="C:cytoplasm"/>
    <property type="evidence" value="ECO:0007669"/>
    <property type="project" value="TreeGrafter"/>
</dbReference>
<comment type="function">
    <text evidence="7">Has an organic peroxide-dependent peroxidase activity.</text>
</comment>
<evidence type="ECO:0000256" key="7">
    <source>
        <dbReference type="PIRNR" id="PIRNR000296"/>
    </source>
</evidence>
<feature type="region of interest" description="Disordered" evidence="10">
    <location>
        <begin position="268"/>
        <end position="295"/>
    </location>
</feature>
<protein>
    <recommendedName>
        <fullName evidence="7">Catalase-related peroxidase</fullName>
        <ecNumber evidence="7">1.11.1.-</ecNumber>
    </recommendedName>
</protein>
<evidence type="ECO:0000259" key="11">
    <source>
        <dbReference type="SMART" id="SM01060"/>
    </source>
</evidence>
<reference evidence="12 13" key="1">
    <citation type="journal article" date="2015" name="Mol. Plant Microbe Interact.">
        <title>Comparative Genomic Analysis of Pseudomonas chlororaphis PCL1606 Reveals New Insight into Antifungal Compounds Involved in Biocontrol.</title>
        <authorList>
            <person name="Calderon C.E."/>
            <person name="Ramos C."/>
            <person name="de Vicente A."/>
            <person name="Cazorla F.M."/>
        </authorList>
    </citation>
    <scope>NUCLEOTIDE SEQUENCE [LARGE SCALE GENOMIC DNA]</scope>
    <source>
        <strain evidence="12 13">PCL1606</strain>
    </source>
</reference>
<dbReference type="PRINTS" id="PR00067">
    <property type="entry name" value="CATALASE"/>
</dbReference>
<comment type="similarity">
    <text evidence="1 7">Belongs to the catalase family.</text>
</comment>
<dbReference type="Pfam" id="PF00199">
    <property type="entry name" value="Catalase"/>
    <property type="match status" value="1"/>
</dbReference>
<accession>A0A0D5XT33</accession>
<evidence type="ECO:0000256" key="3">
    <source>
        <dbReference type="ARBA" id="ARBA00022617"/>
    </source>
</evidence>
<evidence type="ECO:0000256" key="2">
    <source>
        <dbReference type="ARBA" id="ARBA00022559"/>
    </source>
</evidence>
<gene>
    <name evidence="12" type="ORF">PCL1606_07810</name>
</gene>
<dbReference type="SUPFAM" id="SSF56634">
    <property type="entry name" value="Heme-dependent catalase-like"/>
    <property type="match status" value="1"/>
</dbReference>
<dbReference type="PIRSF" id="PIRSF000296">
    <property type="entry name" value="SrpA"/>
    <property type="match status" value="1"/>
</dbReference>
<evidence type="ECO:0000256" key="10">
    <source>
        <dbReference type="SAM" id="MobiDB-lite"/>
    </source>
</evidence>
<dbReference type="GO" id="GO:0042744">
    <property type="term" value="P:hydrogen peroxide catabolic process"/>
    <property type="evidence" value="ECO:0007669"/>
    <property type="project" value="TreeGrafter"/>
</dbReference>
<dbReference type="PROSITE" id="PS51402">
    <property type="entry name" value="CATALASE_3"/>
    <property type="match status" value="1"/>
</dbReference>
<evidence type="ECO:0000256" key="1">
    <source>
        <dbReference type="ARBA" id="ARBA00005329"/>
    </source>
</evidence>
<dbReference type="KEGG" id="pcz:PCL1606_07810"/>
<sequence length="312" mass="33850">MNQEALYDALLDALYATFGQHPGFRVAHAKGVLAQGTFVASHGAATVSRAAHFQGQPVPVLLRFSNFSGVPGTRDGDPMASPHGLAIRFFPGNGQATDIVAHSFNGFPVATPQEFLGFLQGIAASTATPSDSAPLERFLTSHPRARQFLDAAKPAPRSYASIEYFAVNALAFSNAQGEQRMGRYRIEPLEPSQRTAPLSAEQAAAMPDDYLQDELRTRLDNGPVRLRLVLQLAEPGDALDDGSIAWSRENEEVVLGTLSLDRLVPPEAQQAEQQRLDFNPGRLPDGIAPGPDPMIEARQGIYQRAMARRRQP</sequence>
<evidence type="ECO:0000313" key="12">
    <source>
        <dbReference type="EMBL" id="AKA22236.1"/>
    </source>
</evidence>
<evidence type="ECO:0000256" key="5">
    <source>
        <dbReference type="ARBA" id="ARBA00023002"/>
    </source>
</evidence>
<dbReference type="GO" id="GO:0042542">
    <property type="term" value="P:response to hydrogen peroxide"/>
    <property type="evidence" value="ECO:0007669"/>
    <property type="project" value="TreeGrafter"/>
</dbReference>
<keyword evidence="3 7" id="KW-0349">Heme</keyword>
<evidence type="ECO:0000256" key="9">
    <source>
        <dbReference type="PIRSR" id="PIRSR000296-2"/>
    </source>
</evidence>
<dbReference type="SMART" id="SM01060">
    <property type="entry name" value="Catalase"/>
    <property type="match status" value="1"/>
</dbReference>
<dbReference type="Gene3D" id="1.20.1280.120">
    <property type="match status" value="1"/>
</dbReference>
<dbReference type="PATRIC" id="fig|587753.10.peg.781"/>
<keyword evidence="4 7" id="KW-0479">Metal-binding</keyword>
<comment type="cofactor">
    <cofactor evidence="7">
        <name>heme</name>
        <dbReference type="ChEBI" id="CHEBI:30413"/>
    </cofactor>
</comment>
<feature type="domain" description="Catalase core" evidence="11">
    <location>
        <begin position="1"/>
        <end position="312"/>
    </location>
</feature>
<keyword evidence="5 7" id="KW-0560">Oxidoreductase</keyword>
<dbReference type="EMBL" id="CP011110">
    <property type="protein sequence ID" value="AKA22236.1"/>
    <property type="molecule type" value="Genomic_DNA"/>
</dbReference>
<dbReference type="EC" id="1.11.1.-" evidence="7"/>
<dbReference type="CDD" id="cd08153">
    <property type="entry name" value="srpA_like"/>
    <property type="match status" value="1"/>
</dbReference>
<keyword evidence="2 7" id="KW-0575">Peroxidase</keyword>
<evidence type="ECO:0000256" key="6">
    <source>
        <dbReference type="ARBA" id="ARBA00023004"/>
    </source>
</evidence>
<evidence type="ECO:0000256" key="8">
    <source>
        <dbReference type="PIRSR" id="PIRSR000296-1"/>
    </source>
</evidence>
<dbReference type="OrthoDB" id="255727at2"/>
<dbReference type="Proteomes" id="UP000032748">
    <property type="component" value="Chromosome"/>
</dbReference>
<feature type="active site" evidence="8">
    <location>
        <position position="28"/>
    </location>
</feature>
<organism evidence="12 13">
    <name type="scientific">Pseudomonas chlororaphis</name>
    <dbReference type="NCBI Taxonomy" id="587753"/>
    <lineage>
        <taxon>Bacteria</taxon>
        <taxon>Pseudomonadati</taxon>
        <taxon>Pseudomonadota</taxon>
        <taxon>Gammaproteobacteria</taxon>
        <taxon>Pseudomonadales</taxon>
        <taxon>Pseudomonadaceae</taxon>
        <taxon>Pseudomonas</taxon>
    </lineage>
</organism>
<evidence type="ECO:0000256" key="4">
    <source>
        <dbReference type="ARBA" id="ARBA00022723"/>
    </source>
</evidence>
<dbReference type="GO" id="GO:0046872">
    <property type="term" value="F:metal ion binding"/>
    <property type="evidence" value="ECO:0007669"/>
    <property type="project" value="UniProtKB-KW"/>
</dbReference>
<dbReference type="InterPro" id="IPR018028">
    <property type="entry name" value="Catalase"/>
</dbReference>
<dbReference type="InterPro" id="IPR020835">
    <property type="entry name" value="Catalase_sf"/>
</dbReference>
<evidence type="ECO:0000313" key="13">
    <source>
        <dbReference type="Proteomes" id="UP000032748"/>
    </source>
</evidence>
<name>A0A0D5XT33_9PSED</name>
<dbReference type="PANTHER" id="PTHR11465:SF9">
    <property type="entry name" value="CATALASE"/>
    <property type="match status" value="1"/>
</dbReference>
<feature type="binding site" description="axial binding residue" evidence="9">
    <location>
        <position position="302"/>
    </location>
    <ligand>
        <name>heme</name>
        <dbReference type="ChEBI" id="CHEBI:30413"/>
    </ligand>
    <ligandPart>
        <name>Fe</name>
        <dbReference type="ChEBI" id="CHEBI:18248"/>
    </ligandPart>
</feature>
<dbReference type="RefSeq" id="WP_052712736.1">
    <property type="nucleotide sequence ID" value="NZ_CP011110.1"/>
</dbReference>
<dbReference type="InterPro" id="IPR024168">
    <property type="entry name" value="Catalase_SrpA-type_pred"/>
</dbReference>
<dbReference type="Gene3D" id="2.40.180.10">
    <property type="entry name" value="Catalase core domain"/>
    <property type="match status" value="1"/>
</dbReference>
<dbReference type="GO" id="GO:0020037">
    <property type="term" value="F:heme binding"/>
    <property type="evidence" value="ECO:0007669"/>
    <property type="project" value="InterPro"/>
</dbReference>
<dbReference type="PANTHER" id="PTHR11465">
    <property type="entry name" value="CATALASE"/>
    <property type="match status" value="1"/>
</dbReference>
<keyword evidence="6 7" id="KW-0408">Iron</keyword>
<dbReference type="InterPro" id="IPR011614">
    <property type="entry name" value="Catalase_core"/>
</dbReference>
<dbReference type="AlphaFoldDB" id="A0A0D5XT33"/>